<dbReference type="Pfam" id="PF00583">
    <property type="entry name" value="Acetyltransf_1"/>
    <property type="match status" value="1"/>
</dbReference>
<dbReference type="Proteomes" id="UP000520876">
    <property type="component" value="Unassembled WGS sequence"/>
</dbReference>
<proteinExistence type="predicted"/>
<accession>A0A7Z0N8J9</accession>
<keyword evidence="1 4" id="KW-0808">Transferase</keyword>
<dbReference type="PANTHER" id="PTHR10545:SF29">
    <property type="entry name" value="GH14572P-RELATED"/>
    <property type="match status" value="1"/>
</dbReference>
<dbReference type="InterPro" id="IPR000182">
    <property type="entry name" value="GNAT_dom"/>
</dbReference>
<evidence type="ECO:0000313" key="4">
    <source>
        <dbReference type="EMBL" id="NYT73663.1"/>
    </source>
</evidence>
<evidence type="ECO:0000256" key="2">
    <source>
        <dbReference type="ARBA" id="ARBA00023315"/>
    </source>
</evidence>
<dbReference type="EMBL" id="JACCGK010000012">
    <property type="protein sequence ID" value="NYT73663.1"/>
    <property type="molecule type" value="Genomic_DNA"/>
</dbReference>
<dbReference type="PROSITE" id="PS51186">
    <property type="entry name" value="GNAT"/>
    <property type="match status" value="1"/>
</dbReference>
<dbReference type="AlphaFoldDB" id="A0A7Z0N8J9"/>
<evidence type="ECO:0000313" key="5">
    <source>
        <dbReference type="Proteomes" id="UP000520876"/>
    </source>
</evidence>
<dbReference type="GO" id="GO:0008080">
    <property type="term" value="F:N-acetyltransferase activity"/>
    <property type="evidence" value="ECO:0007669"/>
    <property type="project" value="TreeGrafter"/>
</dbReference>
<dbReference type="InterPro" id="IPR016181">
    <property type="entry name" value="Acyl_CoA_acyltransferase"/>
</dbReference>
<dbReference type="InterPro" id="IPR051016">
    <property type="entry name" value="Diverse_Substrate_AcTransf"/>
</dbReference>
<reference evidence="4 5" key="1">
    <citation type="submission" date="2020-07" db="EMBL/GenBank/DDBJ databases">
        <title>Halomonas sp. QX-2 draft genome sequence.</title>
        <authorList>
            <person name="Qiu X."/>
        </authorList>
    </citation>
    <scope>NUCLEOTIDE SEQUENCE [LARGE SCALE GENOMIC DNA]</scope>
    <source>
        <strain evidence="4 5">QX-2</strain>
    </source>
</reference>
<keyword evidence="5" id="KW-1185">Reference proteome</keyword>
<gene>
    <name evidence="4" type="ORF">HZU72_14680</name>
</gene>
<dbReference type="CDD" id="cd04301">
    <property type="entry name" value="NAT_SF"/>
    <property type="match status" value="1"/>
</dbReference>
<dbReference type="PANTHER" id="PTHR10545">
    <property type="entry name" value="DIAMINE N-ACETYLTRANSFERASE"/>
    <property type="match status" value="1"/>
</dbReference>
<name>A0A7Z0N8J9_9GAMM</name>
<dbReference type="Gene3D" id="3.40.630.30">
    <property type="match status" value="1"/>
</dbReference>
<feature type="domain" description="N-acetyltransferase" evidence="3">
    <location>
        <begin position="10"/>
        <end position="162"/>
    </location>
</feature>
<sequence>MSLVPSVPQVTVRPFERCDVTDVLSLMRELAVYERYIDQFRVTESDIIENGLSASPRFGIFVAEMDGDIIGIAVHYEIPWTYDLKPVLVLKELFVSKHARTLGAGRALLTKIEKHALEIDASRIVWTVLKDNVAAKQFYEKAGGQKDAAWELWELVHSIKAE</sequence>
<evidence type="ECO:0000256" key="1">
    <source>
        <dbReference type="ARBA" id="ARBA00022679"/>
    </source>
</evidence>
<comment type="caution">
    <text evidence="4">The sequence shown here is derived from an EMBL/GenBank/DDBJ whole genome shotgun (WGS) entry which is preliminary data.</text>
</comment>
<protein>
    <submittedName>
        <fullName evidence="4">GNAT family N-acetyltransferase</fullName>
    </submittedName>
</protein>
<dbReference type="RefSeq" id="WP_180093349.1">
    <property type="nucleotide sequence ID" value="NZ_JACCGK010000012.1"/>
</dbReference>
<dbReference type="SUPFAM" id="SSF55729">
    <property type="entry name" value="Acyl-CoA N-acyltransferases (Nat)"/>
    <property type="match status" value="1"/>
</dbReference>
<evidence type="ECO:0000259" key="3">
    <source>
        <dbReference type="PROSITE" id="PS51186"/>
    </source>
</evidence>
<organism evidence="4 5">
    <name type="scientific">Vreelandella sedimenti</name>
    <dbReference type="NCBI Taxonomy" id="2729618"/>
    <lineage>
        <taxon>Bacteria</taxon>
        <taxon>Pseudomonadati</taxon>
        <taxon>Pseudomonadota</taxon>
        <taxon>Gammaproteobacteria</taxon>
        <taxon>Oceanospirillales</taxon>
        <taxon>Halomonadaceae</taxon>
        <taxon>Vreelandella</taxon>
    </lineage>
</organism>
<keyword evidence="2" id="KW-0012">Acyltransferase</keyword>